<dbReference type="InterPro" id="IPR017853">
    <property type="entry name" value="GH"/>
</dbReference>
<accession>A0A017T7L9</accession>
<protein>
    <recommendedName>
        <fullName evidence="3">beta-N-acetylhexosaminidase</fullName>
        <ecNumber evidence="3">3.2.1.52</ecNumber>
    </recommendedName>
    <alternativeName>
        <fullName evidence="6">Beta-N-acetylhexosaminidase</fullName>
    </alternativeName>
    <alternativeName>
        <fullName evidence="7">N-acetyl-beta-glucosaminidase</fullName>
    </alternativeName>
</protein>
<dbReference type="PANTHER" id="PTHR22600">
    <property type="entry name" value="BETA-HEXOSAMINIDASE"/>
    <property type="match status" value="1"/>
</dbReference>
<dbReference type="GO" id="GO:0016020">
    <property type="term" value="C:membrane"/>
    <property type="evidence" value="ECO:0007669"/>
    <property type="project" value="TreeGrafter"/>
</dbReference>
<keyword evidence="5" id="KW-0326">Glycosidase</keyword>
<dbReference type="SUPFAM" id="SSF51445">
    <property type="entry name" value="(Trans)glycosidases"/>
    <property type="match status" value="1"/>
</dbReference>
<dbReference type="InterPro" id="IPR004866">
    <property type="entry name" value="CHB/HEX_N_dom"/>
</dbReference>
<comment type="similarity">
    <text evidence="2">Belongs to the glycosyl hydrolase 20 family.</text>
</comment>
<dbReference type="EMBL" id="ASRX01000032">
    <property type="protein sequence ID" value="EYF04551.1"/>
    <property type="molecule type" value="Genomic_DNA"/>
</dbReference>
<evidence type="ECO:0000256" key="7">
    <source>
        <dbReference type="ARBA" id="ARBA00033000"/>
    </source>
</evidence>
<dbReference type="PRINTS" id="PR00738">
    <property type="entry name" value="GLHYDRLASE20"/>
</dbReference>
<evidence type="ECO:0000256" key="4">
    <source>
        <dbReference type="ARBA" id="ARBA00022801"/>
    </source>
</evidence>
<comment type="caution">
    <text evidence="10">The sequence shown here is derived from an EMBL/GenBank/DDBJ whole genome shotgun (WGS) entry which is preliminary data.</text>
</comment>
<dbReference type="PROSITE" id="PS51257">
    <property type="entry name" value="PROKAR_LIPOPROTEIN"/>
    <property type="match status" value="1"/>
</dbReference>
<evidence type="ECO:0000256" key="1">
    <source>
        <dbReference type="ARBA" id="ARBA00001231"/>
    </source>
</evidence>
<dbReference type="Gene3D" id="3.20.20.80">
    <property type="entry name" value="Glycosidases"/>
    <property type="match status" value="1"/>
</dbReference>
<dbReference type="Pfam" id="PF03174">
    <property type="entry name" value="CHB_HEX_C"/>
    <property type="match status" value="1"/>
</dbReference>
<keyword evidence="4" id="KW-0378">Hydrolase</keyword>
<dbReference type="InterPro" id="IPR015882">
    <property type="entry name" value="HEX_bac_N"/>
</dbReference>
<dbReference type="GO" id="GO:0004563">
    <property type="term" value="F:beta-N-acetylhexosaminidase activity"/>
    <property type="evidence" value="ECO:0007669"/>
    <property type="project" value="UniProtKB-EC"/>
</dbReference>
<dbReference type="GO" id="GO:0030247">
    <property type="term" value="F:polysaccharide binding"/>
    <property type="evidence" value="ECO:0007669"/>
    <property type="project" value="InterPro"/>
</dbReference>
<dbReference type="Gene3D" id="2.60.40.10">
    <property type="entry name" value="Immunoglobulins"/>
    <property type="match status" value="1"/>
</dbReference>
<dbReference type="STRING" id="1192034.CAP_4371"/>
<dbReference type="SMART" id="SM01081">
    <property type="entry name" value="CHB_HEX"/>
    <property type="match status" value="1"/>
</dbReference>
<feature type="domain" description="Chitobiase/beta-hexosaminidases N-terminal" evidence="9">
    <location>
        <begin position="39"/>
        <end position="189"/>
    </location>
</feature>
<dbReference type="InterPro" id="IPR013783">
    <property type="entry name" value="Ig-like_fold"/>
</dbReference>
<dbReference type="GO" id="GO:0005975">
    <property type="term" value="P:carbohydrate metabolic process"/>
    <property type="evidence" value="ECO:0007669"/>
    <property type="project" value="InterPro"/>
</dbReference>
<dbReference type="InterPro" id="IPR004867">
    <property type="entry name" value="CHB_C_dom"/>
</dbReference>
<gene>
    <name evidence="10" type="ORF">CAP_4371</name>
</gene>
<evidence type="ECO:0000256" key="8">
    <source>
        <dbReference type="PIRSR" id="PIRSR625705-1"/>
    </source>
</evidence>
<evidence type="ECO:0000259" key="9">
    <source>
        <dbReference type="SMART" id="SM01081"/>
    </source>
</evidence>
<dbReference type="Pfam" id="PF02838">
    <property type="entry name" value="Glyco_hydro_20b"/>
    <property type="match status" value="1"/>
</dbReference>
<dbReference type="Pfam" id="PF03173">
    <property type="entry name" value="CHB_HEX"/>
    <property type="match status" value="1"/>
</dbReference>
<dbReference type="Gene3D" id="2.60.40.290">
    <property type="match status" value="1"/>
</dbReference>
<evidence type="ECO:0000256" key="2">
    <source>
        <dbReference type="ARBA" id="ARBA00006285"/>
    </source>
</evidence>
<evidence type="ECO:0000256" key="5">
    <source>
        <dbReference type="ARBA" id="ARBA00023295"/>
    </source>
</evidence>
<dbReference type="InterPro" id="IPR008965">
    <property type="entry name" value="CBM2/CBM3_carb-bd_dom_sf"/>
</dbReference>
<dbReference type="SUPFAM" id="SSF55545">
    <property type="entry name" value="beta-N-acetylhexosaminidase-like domain"/>
    <property type="match status" value="1"/>
</dbReference>
<dbReference type="EC" id="3.2.1.52" evidence="3"/>
<dbReference type="eggNOG" id="COG3525">
    <property type="taxonomic scope" value="Bacteria"/>
</dbReference>
<dbReference type="InterPro" id="IPR029018">
    <property type="entry name" value="Hex-like_dom2"/>
</dbReference>
<dbReference type="InterPro" id="IPR014756">
    <property type="entry name" value="Ig_E-set"/>
</dbReference>
<dbReference type="InterPro" id="IPR012291">
    <property type="entry name" value="CBM2_carb-bd_dom_sf"/>
</dbReference>
<keyword evidence="11" id="KW-1185">Reference proteome</keyword>
<dbReference type="InterPro" id="IPR015883">
    <property type="entry name" value="Glyco_hydro_20_cat"/>
</dbReference>
<reference evidence="10 11" key="1">
    <citation type="submission" date="2013-05" db="EMBL/GenBank/DDBJ databases">
        <title>Genome assembly of Chondromyces apiculatus DSM 436.</title>
        <authorList>
            <person name="Sharma G."/>
            <person name="Khatri I."/>
            <person name="Kaur C."/>
            <person name="Mayilraj S."/>
            <person name="Subramanian S."/>
        </authorList>
    </citation>
    <scope>NUCLEOTIDE SEQUENCE [LARGE SCALE GENOMIC DNA]</scope>
    <source>
        <strain evidence="10 11">DSM 436</strain>
    </source>
</reference>
<evidence type="ECO:0000313" key="10">
    <source>
        <dbReference type="EMBL" id="EYF04551.1"/>
    </source>
</evidence>
<comment type="catalytic activity">
    <reaction evidence="1">
        <text>Hydrolysis of terminal non-reducing N-acetyl-D-hexosamine residues in N-acetyl-beta-D-hexosaminides.</text>
        <dbReference type="EC" id="3.2.1.52"/>
    </reaction>
</comment>
<dbReference type="AlphaFoldDB" id="A0A017T7L9"/>
<feature type="active site" description="Proton donor" evidence="8">
    <location>
        <position position="553"/>
    </location>
</feature>
<dbReference type="Pfam" id="PF00728">
    <property type="entry name" value="Glyco_hydro_20"/>
    <property type="match status" value="1"/>
</dbReference>
<dbReference type="CDD" id="cd02847">
    <property type="entry name" value="E_set_Chitobiase_C"/>
    <property type="match status" value="1"/>
</dbReference>
<sequence>MRNRSRFGWFIAGTMSLIACSNPKNQTPASETLAHPRGADLAVTWGVVENYKKDSVRFGAELTLENKGTVALGKRGWILYFNYVNTVLPDSLPAGVKISRVNGDLAKLEPTDAFTPLDPGKTLVIPFDAEFFAIKESDAPLGYYIVFTDDRGQATPPEPLGKASIKPFTNEKQTTRVPIDVIPVPTAQTRFDENKALKQLPPAEVSPLVPTPVLMQAQTGQFSLTSAVTIHHGAGLEREAGFLAASLEKLLGAKPGVVAGAAPQGTASISLTTGSITVGGQAKQSGDAAYKLTISPAQGVSIVGSDVTGVFHAIQSLRALAPVAAYQSAQATLAFDAVTIEDAPRFAYRGMLIDVARHFQTKEEILKVLDVMSFYKLNKFHFHLTDDEGFRLEVKGLPELTEVGSRRGHTLDSRDFLQPAFGFGPDPAAKDNVGSGHYTRADFIEILKYASERHIEVIPELDLPGHARAAIKSMLARHAKRMAANDAAGAKEFLLTDLEDKSTYVTPQFWNDNVVNPCLDSTYKFINTVIDEIVAMYKEAGAPLQSIHTGGDEVPSGVWVESPACKALIAKAPGDGIESADDLSGHFLREYSKILTAHQLITAGWEEIGLKKVKVGDKVEKQPNPVFANSGFRTFVWNNIWGTGEEGNAYELANAGYTVVLSNATNLYFDFAYDKHPLEPGAYWGGFVDTRKPFEFVPLDIYKNAEKDQFGNPVNPALIANAAKLTPEGAKRILGIQGQLWAETVGSQALLEHYVFPKLLGLAERAWAPDPAWASEPDAAKRATQVGEAWSRFANTLGQRDLPRLDHLSGGIGYRISPPGARMISGKMEANVAFPGLAIRYTTDGTEPTSSSTLYSGPVSVSGVVKLKTFNTRGEGSLTSTLDTASGG</sequence>
<evidence type="ECO:0000256" key="3">
    <source>
        <dbReference type="ARBA" id="ARBA00012663"/>
    </source>
</evidence>
<dbReference type="GO" id="GO:0030203">
    <property type="term" value="P:glycosaminoglycan metabolic process"/>
    <property type="evidence" value="ECO:0007669"/>
    <property type="project" value="TreeGrafter"/>
</dbReference>
<evidence type="ECO:0000256" key="6">
    <source>
        <dbReference type="ARBA" id="ARBA00030512"/>
    </source>
</evidence>
<organism evidence="10 11">
    <name type="scientific">Chondromyces apiculatus DSM 436</name>
    <dbReference type="NCBI Taxonomy" id="1192034"/>
    <lineage>
        <taxon>Bacteria</taxon>
        <taxon>Pseudomonadati</taxon>
        <taxon>Myxococcota</taxon>
        <taxon>Polyangia</taxon>
        <taxon>Polyangiales</taxon>
        <taxon>Polyangiaceae</taxon>
        <taxon>Chondromyces</taxon>
    </lineage>
</organism>
<dbReference type="InterPro" id="IPR025705">
    <property type="entry name" value="Beta_hexosaminidase_sua/sub"/>
</dbReference>
<evidence type="ECO:0000313" key="11">
    <source>
        <dbReference type="Proteomes" id="UP000019678"/>
    </source>
</evidence>
<dbReference type="SUPFAM" id="SSF81296">
    <property type="entry name" value="E set domains"/>
    <property type="match status" value="1"/>
</dbReference>
<dbReference type="PANTHER" id="PTHR22600:SF57">
    <property type="entry name" value="BETA-N-ACETYLHEXOSAMINIDASE"/>
    <property type="match status" value="1"/>
</dbReference>
<dbReference type="SUPFAM" id="SSF49384">
    <property type="entry name" value="Carbohydrate-binding domain"/>
    <property type="match status" value="1"/>
</dbReference>
<dbReference type="Proteomes" id="UP000019678">
    <property type="component" value="Unassembled WGS sequence"/>
</dbReference>
<name>A0A017T7L9_9BACT</name>
<dbReference type="OrthoDB" id="9763537at2"/>
<dbReference type="Gene3D" id="3.30.379.10">
    <property type="entry name" value="Chitobiase/beta-hexosaminidase domain 2-like"/>
    <property type="match status" value="1"/>
</dbReference>
<proteinExistence type="inferred from homology"/>